<protein>
    <submittedName>
        <fullName evidence="1">Uncharacterized protein</fullName>
    </submittedName>
</protein>
<sequence length="705" mass="82253">MDEVTFIIYELPALQENNFFWRAYKIRKNDKITYEKLLSSFLDDYSKSKKTEVNRENVTFFVISDVFANSFTAITDFGLEVNLSTDSEFYVSFSKEEDHPSYAKPEISNQLMNIGMQFKKEKKYLSALHFFQHVETYGLIEISKICYILHQWEYIKNIIGVALIYSPNDFELVKFAADYYQQVGNTTKSTEIYKKYKSKAPIFNIIYQRISLQHEKQRCVDKIVEDALLDANGQNNDCDLLLECAKLLIKNNQLQEACKLCSLNHDFLYNCIEYFCTVPNLPKIYRSFVMDMPLPPYSAALISRKLFKYRENKNALKIAESLFKNNRYNFLCVLIYLDLLLRSYEYDKLVDAITLFFTILPKKMGKYDVEKFAALLQSSSTFRSQTFNPILNPDFEYCEIEFEPDDELDSRLNCKFQGNSRIRHPDLNKIVDELCSQDNMLCFEIIIMVISVFFFVIGDVASYKNIISKFGNLITFDSNTIPHFFYDIQQMYQSANIVKNSAFPLMSNSLNMLVVGDVHSVSCCNTKVIIQNQTYYITSLPIENISIYDLREESKNYRKELFFRFIRKSDQFRKLMIVIGTKDCEKIIPKLFKKMIFSLNPSLAAIKYIVDLYSGVLDDISSSFPRKKILVHCALCRFSWAVPIVERFNIELYKKIKGKYSFISPFAARSKDNYFTISGITDGVLDSRYSINLNTSLNKLNVNKC</sequence>
<reference evidence="1 2" key="1">
    <citation type="submission" date="2024-04" db="EMBL/GenBank/DDBJ databases">
        <title>Tritrichomonas musculus Genome.</title>
        <authorList>
            <person name="Alves-Ferreira E."/>
            <person name="Grigg M."/>
            <person name="Lorenzi H."/>
            <person name="Galac M."/>
        </authorList>
    </citation>
    <scope>NUCLEOTIDE SEQUENCE [LARGE SCALE GENOMIC DNA]</scope>
    <source>
        <strain evidence="1 2">EAF2021</strain>
    </source>
</reference>
<accession>A0ABR2IDA0</accession>
<evidence type="ECO:0000313" key="1">
    <source>
        <dbReference type="EMBL" id="KAK8861047.1"/>
    </source>
</evidence>
<name>A0ABR2IDA0_9EUKA</name>
<comment type="caution">
    <text evidence="1">The sequence shown here is derived from an EMBL/GenBank/DDBJ whole genome shotgun (WGS) entry which is preliminary data.</text>
</comment>
<gene>
    <name evidence="1" type="ORF">M9Y10_012739</name>
</gene>
<dbReference type="Proteomes" id="UP001470230">
    <property type="component" value="Unassembled WGS sequence"/>
</dbReference>
<organism evidence="1 2">
    <name type="scientific">Tritrichomonas musculus</name>
    <dbReference type="NCBI Taxonomy" id="1915356"/>
    <lineage>
        <taxon>Eukaryota</taxon>
        <taxon>Metamonada</taxon>
        <taxon>Parabasalia</taxon>
        <taxon>Tritrichomonadida</taxon>
        <taxon>Tritrichomonadidae</taxon>
        <taxon>Tritrichomonas</taxon>
    </lineage>
</organism>
<keyword evidence="2" id="KW-1185">Reference proteome</keyword>
<proteinExistence type="predicted"/>
<dbReference type="EMBL" id="JAPFFF010000018">
    <property type="protein sequence ID" value="KAK8861047.1"/>
    <property type="molecule type" value="Genomic_DNA"/>
</dbReference>
<evidence type="ECO:0000313" key="2">
    <source>
        <dbReference type="Proteomes" id="UP001470230"/>
    </source>
</evidence>